<dbReference type="EnsemblMetazoa" id="XM_012202072.1">
    <property type="protein sequence ID" value="XP_012057462.1"/>
    <property type="gene ID" value="LOC105620582"/>
</dbReference>
<dbReference type="Proteomes" id="UP000005205">
    <property type="component" value="Unassembled WGS sequence"/>
</dbReference>
<keyword evidence="5" id="KW-1185">Reference proteome</keyword>
<dbReference type="OrthoDB" id="2668416at2759"/>
<dbReference type="InterPro" id="IPR027806">
    <property type="entry name" value="HARBI1_dom"/>
</dbReference>
<sequence length="168" mass="19552">MMRLCISFRYFKLGFPNGFPNIIGTINGCHIPCKQPVENDNDYYNRKEFHSIILQVGNNIGDTAYPLMCNLMTPFEDNGYLTRSQTLYNINSIQFIIEAVFGLLKAMIRRLKYLDVSDFELTNKMIAAACVLHNCVLHNFIIIGDRMFPEDENYEIDDEMWKNSKMIL</sequence>
<keyword evidence="2" id="KW-0479">Metal-binding</keyword>
<dbReference type="GO" id="GO:0046872">
    <property type="term" value="F:metal ion binding"/>
    <property type="evidence" value="ECO:0007669"/>
    <property type="project" value="UniProtKB-KW"/>
</dbReference>
<comment type="cofactor">
    <cofactor evidence="1">
        <name>a divalent metal cation</name>
        <dbReference type="ChEBI" id="CHEBI:60240"/>
    </cofactor>
</comment>
<accession>A0A158NIV4</accession>
<dbReference type="AlphaFoldDB" id="A0A158NIV4"/>
<proteinExistence type="predicted"/>
<evidence type="ECO:0000259" key="3">
    <source>
        <dbReference type="Pfam" id="PF13359"/>
    </source>
</evidence>
<dbReference type="EMBL" id="ADTU01016853">
    <property type="status" value="NOT_ANNOTATED_CDS"/>
    <property type="molecule type" value="Genomic_DNA"/>
</dbReference>
<feature type="domain" description="DDE Tnp4" evidence="3">
    <location>
        <begin position="60"/>
        <end position="134"/>
    </location>
</feature>
<dbReference type="InParanoid" id="A0A158NIV4"/>
<evidence type="ECO:0000256" key="2">
    <source>
        <dbReference type="ARBA" id="ARBA00022723"/>
    </source>
</evidence>
<dbReference type="STRING" id="12957.A0A158NIV4"/>
<evidence type="ECO:0000256" key="1">
    <source>
        <dbReference type="ARBA" id="ARBA00001968"/>
    </source>
</evidence>
<reference evidence="5" key="1">
    <citation type="journal article" date="2011" name="PLoS Genet.">
        <title>The genome sequence of the leaf-cutter ant Atta cephalotes reveals insights into its obligate symbiotic lifestyle.</title>
        <authorList>
            <person name="Suen G."/>
            <person name="Teiling C."/>
            <person name="Li L."/>
            <person name="Holt C."/>
            <person name="Abouheif E."/>
            <person name="Bornberg-Bauer E."/>
            <person name="Bouffard P."/>
            <person name="Caldera E.J."/>
            <person name="Cash E."/>
            <person name="Cavanaugh A."/>
            <person name="Denas O."/>
            <person name="Elhaik E."/>
            <person name="Fave M.J."/>
            <person name="Gadau J."/>
            <person name="Gibson J.D."/>
            <person name="Graur D."/>
            <person name="Grubbs K.J."/>
            <person name="Hagen D.E."/>
            <person name="Harkins T.T."/>
            <person name="Helmkampf M."/>
            <person name="Hu H."/>
            <person name="Johnson B.R."/>
            <person name="Kim J."/>
            <person name="Marsh S.E."/>
            <person name="Moeller J.A."/>
            <person name="Munoz-Torres M.C."/>
            <person name="Murphy M.C."/>
            <person name="Naughton M.C."/>
            <person name="Nigam S."/>
            <person name="Overson R."/>
            <person name="Rajakumar R."/>
            <person name="Reese J.T."/>
            <person name="Scott J.J."/>
            <person name="Smith C.R."/>
            <person name="Tao S."/>
            <person name="Tsutsui N.D."/>
            <person name="Viljakainen L."/>
            <person name="Wissler L."/>
            <person name="Yandell M.D."/>
            <person name="Zimmer F."/>
            <person name="Taylor J."/>
            <person name="Slater S.C."/>
            <person name="Clifton S.W."/>
            <person name="Warren W.C."/>
            <person name="Elsik C.G."/>
            <person name="Smith C.D."/>
            <person name="Weinstock G.M."/>
            <person name="Gerardo N.M."/>
            <person name="Currie C.R."/>
        </authorList>
    </citation>
    <scope>NUCLEOTIDE SEQUENCE [LARGE SCALE GENOMIC DNA]</scope>
</reference>
<gene>
    <name evidence="4" type="primary">105620582</name>
</gene>
<evidence type="ECO:0000313" key="5">
    <source>
        <dbReference type="Proteomes" id="UP000005205"/>
    </source>
</evidence>
<organism evidence="4 5">
    <name type="scientific">Atta cephalotes</name>
    <name type="common">Leafcutter ant</name>
    <dbReference type="NCBI Taxonomy" id="12957"/>
    <lineage>
        <taxon>Eukaryota</taxon>
        <taxon>Metazoa</taxon>
        <taxon>Ecdysozoa</taxon>
        <taxon>Arthropoda</taxon>
        <taxon>Hexapoda</taxon>
        <taxon>Insecta</taxon>
        <taxon>Pterygota</taxon>
        <taxon>Neoptera</taxon>
        <taxon>Endopterygota</taxon>
        <taxon>Hymenoptera</taxon>
        <taxon>Apocrita</taxon>
        <taxon>Aculeata</taxon>
        <taxon>Formicoidea</taxon>
        <taxon>Formicidae</taxon>
        <taxon>Myrmicinae</taxon>
        <taxon>Atta</taxon>
    </lineage>
</organism>
<dbReference type="Pfam" id="PF13359">
    <property type="entry name" value="DDE_Tnp_4"/>
    <property type="match status" value="1"/>
</dbReference>
<name>A0A158NIV4_ATTCE</name>
<evidence type="ECO:0000313" key="4">
    <source>
        <dbReference type="EnsemblMetazoa" id="XP_012057462.1"/>
    </source>
</evidence>
<dbReference type="KEGG" id="acep:105620582"/>
<protein>
    <recommendedName>
        <fullName evidence="3">DDE Tnp4 domain-containing protein</fullName>
    </recommendedName>
</protein>
<reference evidence="4" key="2">
    <citation type="submission" date="2016-04" db="UniProtKB">
        <authorList>
            <consortium name="EnsemblMetazoa"/>
        </authorList>
    </citation>
    <scope>IDENTIFICATION</scope>
</reference>